<organism evidence="2">
    <name type="scientific">Streptomyces tenjimariensis</name>
    <dbReference type="NCBI Taxonomy" id="29308"/>
    <lineage>
        <taxon>Bacteria</taxon>
        <taxon>Bacillati</taxon>
        <taxon>Actinomycetota</taxon>
        <taxon>Actinomycetes</taxon>
        <taxon>Kitasatosporales</taxon>
        <taxon>Streptomycetaceae</taxon>
        <taxon>Streptomyces</taxon>
    </lineage>
</organism>
<feature type="region of interest" description="Disordered" evidence="1">
    <location>
        <begin position="1"/>
        <end position="20"/>
    </location>
</feature>
<sequence length="320" mass="35324">MTPLPDSGRPGADASAPGPADVGCRGCGVADVVVPGGAGFLRRWVYDNPRLADRRDLFVRWLEDPTPREEIAERLGLPLGALLRALNDTAPLQEPLGFHYRDVPFEVVAMDGTCDDIADGRFPMFGTPLTLRCYLKGGALPQRMHEAADWNFMDAGRAGFVGYLYGVRHGDTLYLAGLQSDLGVRYSYLFQARGDGETEVRRGDEVRLEPAAVPAEEFGAYVPVLRRTFQRYWIPVLLGAVVAWARRHPGVRRVGLLQFPLKPGEERRGHVVRRVYRELPDRVGGVGRCVRLDDGCHAYLLLTLTQLAGYLGARLRVGSA</sequence>
<proteinExistence type="predicted"/>
<evidence type="ECO:0000256" key="1">
    <source>
        <dbReference type="SAM" id="MobiDB-lite"/>
    </source>
</evidence>
<gene>
    <name evidence="2" type="primary">istW</name>
</gene>
<protein>
    <submittedName>
        <fullName evidence="2">Putative glucose-6-phosphate 1-dehydrogenase</fullName>
    </submittedName>
</protein>
<evidence type="ECO:0000313" key="2">
    <source>
        <dbReference type="EMBL" id="CAH60157.1"/>
    </source>
</evidence>
<name>Q2UZD4_9ACTN</name>
<dbReference type="AlphaFoldDB" id="Q2UZD4"/>
<feature type="compositionally biased region" description="Low complexity" evidence="1">
    <location>
        <begin position="7"/>
        <end position="20"/>
    </location>
</feature>
<dbReference type="EMBL" id="AJ845083">
    <property type="protein sequence ID" value="CAH60157.1"/>
    <property type="molecule type" value="Genomic_DNA"/>
</dbReference>
<reference evidence="2" key="1">
    <citation type="submission" date="2005-02" db="EMBL/GenBank/DDBJ databases">
        <title>Comparison of the gene clusters for the biosynthesis of aminoglycoside antibiotics gentamicin (Micromonospora echinospora DSM 43036), fortimicin (Micromonospora olivasterospora DSM 43868), kanamycin (Streptomyces kanamyceticus DSM 40500) and istamycin (Streptomyces tenjimariensis ATCC 31603).</title>
        <authorList>
            <person name="Aboshanab K.M."/>
            <person name="Schmidt-Beissner H."/>
            <person name="Wehmeier U.F."/>
            <person name="Welzel K."/>
            <person name="Vente A."/>
            <person name="Piepersberg W."/>
        </authorList>
    </citation>
    <scope>NUCLEOTIDE SEQUENCE</scope>
    <source>
        <strain evidence="2">ATCC 31603</strain>
    </source>
</reference>
<accession>Q2UZD4</accession>